<reference evidence="1 2" key="1">
    <citation type="submission" date="2024-11" db="EMBL/GenBank/DDBJ databases">
        <title>A near-complete genome assembly of Cinchona calisaya.</title>
        <authorList>
            <person name="Lian D.C."/>
            <person name="Zhao X.W."/>
            <person name="Wei L."/>
        </authorList>
    </citation>
    <scope>NUCLEOTIDE SEQUENCE [LARGE SCALE GENOMIC DNA]</scope>
    <source>
        <tissue evidence="1">Nenye</tissue>
    </source>
</reference>
<proteinExistence type="predicted"/>
<sequence length="105" mass="11551">MFLQFIAKSLGMTFPASDLKEKKGSGWWLHLLTCSADFASVDCLLPEDNFTQTTAVLRTLFCNGTGKNFGLDLFNLTSLGTDIYVHALVNSYSGINLNTFFAISI</sequence>
<organism evidence="1 2">
    <name type="scientific">Cinchona calisaya</name>
    <dbReference type="NCBI Taxonomy" id="153742"/>
    <lineage>
        <taxon>Eukaryota</taxon>
        <taxon>Viridiplantae</taxon>
        <taxon>Streptophyta</taxon>
        <taxon>Embryophyta</taxon>
        <taxon>Tracheophyta</taxon>
        <taxon>Spermatophyta</taxon>
        <taxon>Magnoliopsida</taxon>
        <taxon>eudicotyledons</taxon>
        <taxon>Gunneridae</taxon>
        <taxon>Pentapetalae</taxon>
        <taxon>asterids</taxon>
        <taxon>lamiids</taxon>
        <taxon>Gentianales</taxon>
        <taxon>Rubiaceae</taxon>
        <taxon>Cinchonoideae</taxon>
        <taxon>Cinchoneae</taxon>
        <taxon>Cinchona</taxon>
    </lineage>
</organism>
<comment type="caution">
    <text evidence="1">The sequence shown here is derived from an EMBL/GenBank/DDBJ whole genome shotgun (WGS) entry which is preliminary data.</text>
</comment>
<protein>
    <submittedName>
        <fullName evidence="1">Uncharacterized protein</fullName>
    </submittedName>
</protein>
<dbReference type="AlphaFoldDB" id="A0ABD3APN3"/>
<name>A0ABD3APN3_9GENT</name>
<evidence type="ECO:0000313" key="2">
    <source>
        <dbReference type="Proteomes" id="UP001630127"/>
    </source>
</evidence>
<dbReference type="EMBL" id="JBJUIK010000003">
    <property type="protein sequence ID" value="KAL3533125.1"/>
    <property type="molecule type" value="Genomic_DNA"/>
</dbReference>
<dbReference type="Proteomes" id="UP001630127">
    <property type="component" value="Unassembled WGS sequence"/>
</dbReference>
<gene>
    <name evidence="1" type="ORF">ACH5RR_006646</name>
</gene>
<accession>A0ABD3APN3</accession>
<keyword evidence="2" id="KW-1185">Reference proteome</keyword>
<evidence type="ECO:0000313" key="1">
    <source>
        <dbReference type="EMBL" id="KAL3533125.1"/>
    </source>
</evidence>